<reference evidence="1 2" key="1">
    <citation type="journal article" date="2019" name="Int. J. Syst. Evol. Microbiol.">
        <title>The Global Catalogue of Microorganisms (GCM) 10K type strain sequencing project: providing services to taxonomists for standard genome sequencing and annotation.</title>
        <authorList>
            <consortium name="The Broad Institute Genomics Platform"/>
            <consortium name="The Broad Institute Genome Sequencing Center for Infectious Disease"/>
            <person name="Wu L."/>
            <person name="Ma J."/>
        </authorList>
    </citation>
    <scope>NUCLEOTIDE SEQUENCE [LARGE SCALE GENOMIC DNA]</scope>
    <source>
        <strain evidence="1 2">JCM 14326</strain>
    </source>
</reference>
<evidence type="ECO:0000313" key="2">
    <source>
        <dbReference type="Proteomes" id="UP001501094"/>
    </source>
</evidence>
<sequence>MASENFRKKHKHIFLAPEDEAGLEAAIYDAWPGVRLIDTATHYGKIVPEINAPLDGKVAGIWNPDIFPTLAVRTREDGSSWTDDPHSLILWGGCRPKSTDGIRVGWWSTFPSLGSAQAEVDFRIFVDSCWRIMMRLTHGGVVAHTKSGIKELGRYRIGEVARERALAGELALWDMRARLEAS</sequence>
<keyword evidence="2" id="KW-1185">Reference proteome</keyword>
<organism evidence="1 2">
    <name type="scientific">Myceligenerans crystallogenes</name>
    <dbReference type="NCBI Taxonomy" id="316335"/>
    <lineage>
        <taxon>Bacteria</taxon>
        <taxon>Bacillati</taxon>
        <taxon>Actinomycetota</taxon>
        <taxon>Actinomycetes</taxon>
        <taxon>Micrococcales</taxon>
        <taxon>Promicromonosporaceae</taxon>
        <taxon>Myceligenerans</taxon>
    </lineage>
</organism>
<dbReference type="Proteomes" id="UP001501094">
    <property type="component" value="Unassembled WGS sequence"/>
</dbReference>
<evidence type="ECO:0000313" key="1">
    <source>
        <dbReference type="EMBL" id="GAA1852161.1"/>
    </source>
</evidence>
<proteinExistence type="predicted"/>
<protein>
    <submittedName>
        <fullName evidence="1">Uncharacterized protein</fullName>
    </submittedName>
</protein>
<name>A0ABN2N5F3_9MICO</name>
<comment type="caution">
    <text evidence="1">The sequence shown here is derived from an EMBL/GenBank/DDBJ whole genome shotgun (WGS) entry which is preliminary data.</text>
</comment>
<dbReference type="EMBL" id="BAAANL010000001">
    <property type="protein sequence ID" value="GAA1852161.1"/>
    <property type="molecule type" value="Genomic_DNA"/>
</dbReference>
<accession>A0ABN2N5F3</accession>
<gene>
    <name evidence="1" type="ORF">GCM10009751_05940</name>
</gene>